<dbReference type="RefSeq" id="WP_026139850.1">
    <property type="nucleotide sequence ID" value="NZ_AOUH01000011.1"/>
</dbReference>
<dbReference type="NCBIfam" id="TIGR04061">
    <property type="entry name" value="AZL_007950_fam"/>
    <property type="match status" value="1"/>
</dbReference>
<evidence type="ECO:0000313" key="2">
    <source>
        <dbReference type="Proteomes" id="UP000245431"/>
    </source>
</evidence>
<evidence type="ECO:0000313" key="1">
    <source>
        <dbReference type="EMBL" id="SBW81228.1"/>
    </source>
</evidence>
<dbReference type="AlphaFoldDB" id="A0A1D3JYR0"/>
<sequence length="193" mass="22069">MRALAVPSGASRLVSKTSRLRNQADFLLPFPDYPGNARSFVHLDARLLPYWHTLFDVCPGLLKLDPPDGLNIFRGFMTWAYRNHPPLNWTYYLSICRWLLGSKYQARINEEHIESFMCAAAARWINSDDSQARGLVLAWQGAPQMVFDWKQAPRPVPGLEADLEEFPPVPWDFAWCPLTGKGGVGFRRWLPIP</sequence>
<reference evidence="2" key="1">
    <citation type="submission" date="2016-07" db="EMBL/GenBank/DDBJ databases">
        <authorList>
            <person name="Florea S."/>
            <person name="Webb J.S."/>
            <person name="Jaromczyk J."/>
            <person name="Schardl C.L."/>
        </authorList>
    </citation>
    <scope>NUCLEOTIDE SEQUENCE [LARGE SCALE GENOMIC DNA]</scope>
    <source>
        <strain evidence="2">1YdBTEX2</strain>
    </source>
</reference>
<evidence type="ECO:0008006" key="3">
    <source>
        <dbReference type="Google" id="ProtNLM"/>
    </source>
</evidence>
<name>A0A1D3JYR0_PSEVE</name>
<organism evidence="1 2">
    <name type="scientific">Pseudomonas veronii 1YdBTEX2</name>
    <dbReference type="NCBI Taxonomy" id="1295141"/>
    <lineage>
        <taxon>Bacteria</taxon>
        <taxon>Pseudomonadati</taxon>
        <taxon>Pseudomonadota</taxon>
        <taxon>Gammaproteobacteria</taxon>
        <taxon>Pseudomonadales</taxon>
        <taxon>Pseudomonadaceae</taxon>
        <taxon>Pseudomonas</taxon>
    </lineage>
</organism>
<proteinExistence type="predicted"/>
<gene>
    <name evidence="1" type="ORF">PVE_R1G3346</name>
</gene>
<accession>A0A1D3JYR0</accession>
<dbReference type="EMBL" id="LT599583">
    <property type="protein sequence ID" value="SBW81228.1"/>
    <property type="molecule type" value="Genomic_DNA"/>
</dbReference>
<dbReference type="InterPro" id="IPR023973">
    <property type="entry name" value="MbnC-like"/>
</dbReference>
<protein>
    <recommendedName>
        <fullName evidence="3">Natural product biosynthesis protein</fullName>
    </recommendedName>
</protein>
<dbReference type="Proteomes" id="UP000245431">
    <property type="component" value="Chromosome PVE_r1"/>
</dbReference>